<dbReference type="EMBL" id="JABWDY010040598">
    <property type="protein sequence ID" value="KAF5178009.1"/>
    <property type="molecule type" value="Genomic_DNA"/>
</dbReference>
<gene>
    <name evidence="1" type="ORF">FRX31_032404</name>
</gene>
<dbReference type="Proteomes" id="UP000554482">
    <property type="component" value="Unassembled WGS sequence"/>
</dbReference>
<keyword evidence="2" id="KW-1185">Reference proteome</keyword>
<dbReference type="AlphaFoldDB" id="A0A7J6UZE7"/>
<sequence>MMEQAESESWSEESEKEEDANKELILQTKHGRKPLDDSISNIWLLWRNTFDAPVLLQSTRQHVTIQLADKFVTIVHASSLYLGRRILWQELGLLNLKDKTWLVMGDFNAHFSIDERQGGRILLATAIEDFISFASSNDLMEASSTGQPENEQLIEQVYQQEAIVEELLDQEESILQQKTKVKWETQGER</sequence>
<dbReference type="OrthoDB" id="1750980at2759"/>
<dbReference type="SUPFAM" id="SSF56219">
    <property type="entry name" value="DNase I-like"/>
    <property type="match status" value="1"/>
</dbReference>
<organism evidence="1 2">
    <name type="scientific">Thalictrum thalictroides</name>
    <name type="common">Rue-anemone</name>
    <name type="synonym">Anemone thalictroides</name>
    <dbReference type="NCBI Taxonomy" id="46969"/>
    <lineage>
        <taxon>Eukaryota</taxon>
        <taxon>Viridiplantae</taxon>
        <taxon>Streptophyta</taxon>
        <taxon>Embryophyta</taxon>
        <taxon>Tracheophyta</taxon>
        <taxon>Spermatophyta</taxon>
        <taxon>Magnoliopsida</taxon>
        <taxon>Ranunculales</taxon>
        <taxon>Ranunculaceae</taxon>
        <taxon>Thalictroideae</taxon>
        <taxon>Thalictrum</taxon>
    </lineage>
</organism>
<dbReference type="InterPro" id="IPR036691">
    <property type="entry name" value="Endo/exonu/phosph_ase_sf"/>
</dbReference>
<accession>A0A7J6UZE7</accession>
<proteinExistence type="predicted"/>
<evidence type="ECO:0000313" key="1">
    <source>
        <dbReference type="EMBL" id="KAF5178009.1"/>
    </source>
</evidence>
<reference evidence="1 2" key="1">
    <citation type="submission" date="2020-06" db="EMBL/GenBank/DDBJ databases">
        <title>Transcriptomic and genomic resources for Thalictrum thalictroides and T. hernandezii: Facilitating candidate gene discovery in an emerging model plant lineage.</title>
        <authorList>
            <person name="Arias T."/>
            <person name="Riano-Pachon D.M."/>
            <person name="Di Stilio V.S."/>
        </authorList>
    </citation>
    <scope>NUCLEOTIDE SEQUENCE [LARGE SCALE GENOMIC DNA]</scope>
    <source>
        <strain evidence="2">cv. WT478/WT964</strain>
        <tissue evidence="1">Leaves</tissue>
    </source>
</reference>
<evidence type="ECO:0008006" key="3">
    <source>
        <dbReference type="Google" id="ProtNLM"/>
    </source>
</evidence>
<protein>
    <recommendedName>
        <fullName evidence="3">Endonuclease/exonuclease/phosphatase domain-containing protein</fullName>
    </recommendedName>
</protein>
<name>A0A7J6UZE7_THATH</name>
<comment type="caution">
    <text evidence="1">The sequence shown here is derived from an EMBL/GenBank/DDBJ whole genome shotgun (WGS) entry which is preliminary data.</text>
</comment>
<evidence type="ECO:0000313" key="2">
    <source>
        <dbReference type="Proteomes" id="UP000554482"/>
    </source>
</evidence>